<feature type="transmembrane region" description="Helical" evidence="8">
    <location>
        <begin position="102"/>
        <end position="126"/>
    </location>
</feature>
<evidence type="ECO:0000256" key="6">
    <source>
        <dbReference type="ARBA" id="ARBA00023004"/>
    </source>
</evidence>
<comment type="subcellular location">
    <subcellularLocation>
        <location evidence="1">Membrane</location>
    </subcellularLocation>
</comment>
<reference evidence="9 10" key="1">
    <citation type="submission" date="2020-02" db="EMBL/GenBank/DDBJ databases">
        <authorList>
            <person name="Hogendoorn C."/>
        </authorList>
    </citation>
    <scope>NUCLEOTIDE SEQUENCE [LARGE SCALE GENOMIC DNA]</scope>
    <source>
        <strain evidence="9">R501</strain>
    </source>
</reference>
<evidence type="ECO:0000256" key="8">
    <source>
        <dbReference type="SAM" id="Phobius"/>
    </source>
</evidence>
<dbReference type="GO" id="GO:0046872">
    <property type="term" value="F:metal ion binding"/>
    <property type="evidence" value="ECO:0007669"/>
    <property type="project" value="UniProtKB-KW"/>
</dbReference>
<evidence type="ECO:0000256" key="7">
    <source>
        <dbReference type="ARBA" id="ARBA00023136"/>
    </source>
</evidence>
<evidence type="ECO:0000256" key="5">
    <source>
        <dbReference type="ARBA" id="ARBA00022989"/>
    </source>
</evidence>
<evidence type="ECO:0000313" key="10">
    <source>
        <dbReference type="Proteomes" id="UP000503399"/>
    </source>
</evidence>
<dbReference type="SUPFAM" id="SSF81343">
    <property type="entry name" value="Fumarate reductase respiratory complex transmembrane subunits"/>
    <property type="match status" value="1"/>
</dbReference>
<evidence type="ECO:0008006" key="11">
    <source>
        <dbReference type="Google" id="ProtNLM"/>
    </source>
</evidence>
<keyword evidence="7 8" id="KW-0472">Membrane</keyword>
<accession>A0A6F8ZGQ0</accession>
<dbReference type="KEGG" id="hfv:R50_1458"/>
<proteinExistence type="predicted"/>
<keyword evidence="3 8" id="KW-0812">Transmembrane</keyword>
<dbReference type="Pfam" id="PF01127">
    <property type="entry name" value="Sdh_cyt"/>
    <property type="match status" value="1"/>
</dbReference>
<feature type="transmembrane region" description="Helical" evidence="8">
    <location>
        <begin position="63"/>
        <end position="82"/>
    </location>
</feature>
<keyword evidence="10" id="KW-1185">Reference proteome</keyword>
<keyword evidence="4" id="KW-0479">Metal-binding</keyword>
<keyword evidence="2" id="KW-0349">Heme</keyword>
<gene>
    <name evidence="9" type="ORF">R50_1458</name>
</gene>
<dbReference type="Gene3D" id="1.20.1300.10">
    <property type="entry name" value="Fumarate reductase/succinate dehydrogenase, transmembrane subunit"/>
    <property type="match status" value="1"/>
</dbReference>
<feature type="transmembrane region" description="Helical" evidence="8">
    <location>
        <begin position="23"/>
        <end position="42"/>
    </location>
</feature>
<dbReference type="Proteomes" id="UP000503399">
    <property type="component" value="Chromosome"/>
</dbReference>
<evidence type="ECO:0000256" key="3">
    <source>
        <dbReference type="ARBA" id="ARBA00022692"/>
    </source>
</evidence>
<organism evidence="9 10">
    <name type="scientific">Candidatus Hydrogenisulfobacillus filiaventi</name>
    <dbReference type="NCBI Taxonomy" id="2707344"/>
    <lineage>
        <taxon>Bacteria</taxon>
        <taxon>Bacillati</taxon>
        <taxon>Bacillota</taxon>
        <taxon>Clostridia</taxon>
        <taxon>Eubacteriales</taxon>
        <taxon>Clostridiales Family XVII. Incertae Sedis</taxon>
        <taxon>Candidatus Hydrogenisulfobacillus</taxon>
    </lineage>
</organism>
<dbReference type="AlphaFoldDB" id="A0A6F8ZGQ0"/>
<evidence type="ECO:0000313" key="9">
    <source>
        <dbReference type="EMBL" id="CAB1128964.1"/>
    </source>
</evidence>
<evidence type="ECO:0000256" key="2">
    <source>
        <dbReference type="ARBA" id="ARBA00022617"/>
    </source>
</evidence>
<dbReference type="InterPro" id="IPR034804">
    <property type="entry name" value="SQR/QFR_C/D"/>
</dbReference>
<name>A0A6F8ZGQ0_9FIRM</name>
<keyword evidence="5 8" id="KW-1133">Transmembrane helix</keyword>
<dbReference type="InterPro" id="IPR000701">
    <property type="entry name" value="SuccDH_FuR_B_TM-su"/>
</dbReference>
<sequence length="133" mass="14556">MAQADETGAGSPPPQGQGLWPWLLQRVSAVLLLFLVLGHLWIEHFLHLGARITFAAVAARLLHAFYVVVDVGLLVVVVYHGLNGLGTVLFDLPWTPAAQRRITAGLWVLGVLTVAFGLDVLSPFLWGHPLFRF</sequence>
<evidence type="ECO:0000256" key="1">
    <source>
        <dbReference type="ARBA" id="ARBA00004370"/>
    </source>
</evidence>
<protein>
    <recommendedName>
        <fullName evidence="11">Succinate dehydrogenase</fullName>
    </recommendedName>
</protein>
<evidence type="ECO:0000256" key="4">
    <source>
        <dbReference type="ARBA" id="ARBA00022723"/>
    </source>
</evidence>
<dbReference type="GO" id="GO:0016020">
    <property type="term" value="C:membrane"/>
    <property type="evidence" value="ECO:0007669"/>
    <property type="project" value="UniProtKB-SubCell"/>
</dbReference>
<keyword evidence="6" id="KW-0408">Iron</keyword>
<dbReference type="EMBL" id="LR778114">
    <property type="protein sequence ID" value="CAB1128964.1"/>
    <property type="molecule type" value="Genomic_DNA"/>
</dbReference>